<dbReference type="Gene3D" id="3.10.530.10">
    <property type="entry name" value="CPE0013-like"/>
    <property type="match status" value="1"/>
</dbReference>
<sequence length="117" mass="12520">MIKELICISCPMGCHLKVDVDNKTVEGNTCKRGEIYGLNEVTNPVRVVTSTVKVNGGELPVIPVKTNGAIPKHLNFECMDIIGETVIEAPVKMGDVIIENVLGTGVDVVASRNIECA</sequence>
<dbReference type="SUPFAM" id="SSF160148">
    <property type="entry name" value="CPE0013-like"/>
    <property type="match status" value="1"/>
</dbReference>
<dbReference type="Pfam" id="PF07892">
    <property type="entry name" value="DUF1667"/>
    <property type="match status" value="1"/>
</dbReference>
<evidence type="ECO:0000313" key="2">
    <source>
        <dbReference type="Proteomes" id="UP001299068"/>
    </source>
</evidence>
<dbReference type="EMBL" id="JAIKTU010000001">
    <property type="protein sequence ID" value="MBY0753885.1"/>
    <property type="molecule type" value="Genomic_DNA"/>
</dbReference>
<dbReference type="PANTHER" id="PTHR39450">
    <property type="entry name" value="MOLYBDOPTERIN OXIDOREDUCTASE, 4FE-4S CLUSTER-BINDING SUBUNIT"/>
    <property type="match status" value="1"/>
</dbReference>
<name>A0ABS7KSV0_CLOSR</name>
<proteinExistence type="predicted"/>
<keyword evidence="2" id="KW-1185">Reference proteome</keyword>
<comment type="caution">
    <text evidence="1">The sequence shown here is derived from an EMBL/GenBank/DDBJ whole genome shotgun (WGS) entry which is preliminary data.</text>
</comment>
<dbReference type="InterPro" id="IPR012460">
    <property type="entry name" value="DUF1667"/>
</dbReference>
<protein>
    <submittedName>
        <fullName evidence="1">DUF1667 domain-containing protein</fullName>
    </submittedName>
</protein>
<reference evidence="1 2" key="1">
    <citation type="journal article" date="2021" name="Cell Host Microbe">
        <title>in vivo commensal control of Clostridioides difficile virulence.</title>
        <authorList>
            <person name="Girinathan B.P."/>
            <person name="Dibenedetto N."/>
            <person name="Worley J.N."/>
            <person name="Peltier J."/>
            <person name="Arrieta-Ortiz M.L."/>
            <person name="Rupa Christinal Immanuel S."/>
            <person name="Lavin R."/>
            <person name="Delaney M.L."/>
            <person name="Cummins C."/>
            <person name="Hoffmann M."/>
            <person name="Luo Y."/>
            <person name="Gonzalez-Escalona N."/>
            <person name="Allard M."/>
            <person name="Onderdonk A.B."/>
            <person name="Gerber G.K."/>
            <person name="Sonenshein A.L."/>
            <person name="Baliga N."/>
            <person name="Dupuy B."/>
            <person name="Bry L."/>
        </authorList>
    </citation>
    <scope>NUCLEOTIDE SEQUENCE [LARGE SCALE GENOMIC DNA]</scope>
    <source>
        <strain evidence="1 2">DSM 599</strain>
    </source>
</reference>
<dbReference type="RefSeq" id="WP_221858235.1">
    <property type="nucleotide sequence ID" value="NZ_JAIKTU010000001.1"/>
</dbReference>
<gene>
    <name evidence="1" type="ORF">K5V21_00310</name>
</gene>
<accession>A0ABS7KSV0</accession>
<dbReference type="Proteomes" id="UP001299068">
    <property type="component" value="Unassembled WGS sequence"/>
</dbReference>
<dbReference type="InterPro" id="IPR036593">
    <property type="entry name" value="CPE0013-like_sf"/>
</dbReference>
<evidence type="ECO:0000313" key="1">
    <source>
        <dbReference type="EMBL" id="MBY0753885.1"/>
    </source>
</evidence>
<organism evidence="1 2">
    <name type="scientific">Clostridium sardiniense</name>
    <name type="common">Clostridium absonum</name>
    <dbReference type="NCBI Taxonomy" id="29369"/>
    <lineage>
        <taxon>Bacteria</taxon>
        <taxon>Bacillati</taxon>
        <taxon>Bacillota</taxon>
        <taxon>Clostridia</taxon>
        <taxon>Eubacteriales</taxon>
        <taxon>Clostridiaceae</taxon>
        <taxon>Clostridium</taxon>
    </lineage>
</organism>
<dbReference type="PANTHER" id="PTHR39450:SF1">
    <property type="entry name" value="DUF1667 DOMAIN-CONTAINING PROTEIN"/>
    <property type="match status" value="1"/>
</dbReference>